<name>A0A8S2V529_9BILA</name>
<evidence type="ECO:0000256" key="2">
    <source>
        <dbReference type="SAM" id="Phobius"/>
    </source>
</evidence>
<feature type="transmembrane region" description="Helical" evidence="2">
    <location>
        <begin position="93"/>
        <end position="117"/>
    </location>
</feature>
<feature type="region of interest" description="Disordered" evidence="1">
    <location>
        <begin position="1"/>
        <end position="44"/>
    </location>
</feature>
<dbReference type="AlphaFoldDB" id="A0A8S2V529"/>
<dbReference type="Proteomes" id="UP000682733">
    <property type="component" value="Unassembled WGS sequence"/>
</dbReference>
<evidence type="ECO:0000313" key="4">
    <source>
        <dbReference type="EMBL" id="CAF4353373.1"/>
    </source>
</evidence>
<evidence type="ECO:0000313" key="3">
    <source>
        <dbReference type="EMBL" id="CAF1561519.1"/>
    </source>
</evidence>
<keyword evidence="2" id="KW-1133">Transmembrane helix</keyword>
<sequence length="127" mass="14030">MPRSAVSPSEVAGSLNTVDEDGRQEVNSSLLRKEKKSAEVPRIKHGTSKHTGFLNYATHELKLENADIQELEVQTPSARPLAFWQTKTLVPRWVLVVLVNFFIVLVVTTIGVVLGFVNHKQGLEGPS</sequence>
<evidence type="ECO:0000256" key="1">
    <source>
        <dbReference type="SAM" id="MobiDB-lite"/>
    </source>
</evidence>
<accession>A0A8S2V529</accession>
<dbReference type="Proteomes" id="UP000677228">
    <property type="component" value="Unassembled WGS sequence"/>
</dbReference>
<keyword evidence="2" id="KW-0472">Membrane</keyword>
<gene>
    <name evidence="3" type="ORF">OVA965_LOCUS39829</name>
    <name evidence="4" type="ORF">TMI583_LOCUS41194</name>
</gene>
<organism evidence="4 5">
    <name type="scientific">Didymodactylos carnosus</name>
    <dbReference type="NCBI Taxonomy" id="1234261"/>
    <lineage>
        <taxon>Eukaryota</taxon>
        <taxon>Metazoa</taxon>
        <taxon>Spiralia</taxon>
        <taxon>Gnathifera</taxon>
        <taxon>Rotifera</taxon>
        <taxon>Eurotatoria</taxon>
        <taxon>Bdelloidea</taxon>
        <taxon>Philodinida</taxon>
        <taxon>Philodinidae</taxon>
        <taxon>Didymodactylos</taxon>
    </lineage>
</organism>
<keyword evidence="2" id="KW-0812">Transmembrane</keyword>
<comment type="caution">
    <text evidence="4">The sequence shown here is derived from an EMBL/GenBank/DDBJ whole genome shotgun (WGS) entry which is preliminary data.</text>
</comment>
<evidence type="ECO:0000313" key="5">
    <source>
        <dbReference type="Proteomes" id="UP000682733"/>
    </source>
</evidence>
<dbReference type="EMBL" id="CAJOBA010064638">
    <property type="protein sequence ID" value="CAF4353373.1"/>
    <property type="molecule type" value="Genomic_DNA"/>
</dbReference>
<reference evidence="4" key="1">
    <citation type="submission" date="2021-02" db="EMBL/GenBank/DDBJ databases">
        <authorList>
            <person name="Nowell W R."/>
        </authorList>
    </citation>
    <scope>NUCLEOTIDE SEQUENCE</scope>
</reference>
<dbReference type="EMBL" id="CAJNOK010042017">
    <property type="protein sequence ID" value="CAF1561519.1"/>
    <property type="molecule type" value="Genomic_DNA"/>
</dbReference>
<feature type="non-terminal residue" evidence="4">
    <location>
        <position position="1"/>
    </location>
</feature>
<protein>
    <submittedName>
        <fullName evidence="4">Uncharacterized protein</fullName>
    </submittedName>
</protein>
<proteinExistence type="predicted"/>